<keyword evidence="2 16" id="KW-1003">Cell membrane</keyword>
<dbReference type="EC" id="3.4.16.4" evidence="16"/>
<keyword evidence="8 16" id="KW-0378">Hydrolase</keyword>
<evidence type="ECO:0000256" key="14">
    <source>
        <dbReference type="ARBA" id="ARBA00023306"/>
    </source>
</evidence>
<reference evidence="19 20" key="1">
    <citation type="submission" date="2016-10" db="EMBL/GenBank/DDBJ databases">
        <authorList>
            <person name="de Groot N.N."/>
        </authorList>
    </citation>
    <scope>NUCLEOTIDE SEQUENCE [LARGE SCALE GENOMIC DNA]</scope>
    <source>
        <strain evidence="19 20">DSM 18438</strain>
    </source>
</reference>
<keyword evidence="15 16" id="KW-0961">Cell wall biogenesis/degradation</keyword>
<dbReference type="Gene3D" id="3.90.1310.10">
    <property type="entry name" value="Penicillin-binding protein 2a (Domain 2)"/>
    <property type="match status" value="1"/>
</dbReference>
<evidence type="ECO:0000256" key="3">
    <source>
        <dbReference type="ARBA" id="ARBA00022519"/>
    </source>
</evidence>
<dbReference type="Pfam" id="PF00905">
    <property type="entry name" value="Transpeptidase"/>
    <property type="match status" value="1"/>
</dbReference>
<dbReference type="STRING" id="1122252.SAMN05660443_1294"/>
<evidence type="ECO:0000256" key="13">
    <source>
        <dbReference type="ARBA" id="ARBA00023210"/>
    </source>
</evidence>
<dbReference type="GO" id="GO:0071555">
    <property type="term" value="P:cell wall organization"/>
    <property type="evidence" value="ECO:0007669"/>
    <property type="project" value="UniProtKB-KW"/>
</dbReference>
<proteinExistence type="inferred from homology"/>
<sequence length="570" mass="62329">MNKDSGVQLQAAAAWRIRIVWLVLAALLLVVVGRLVQLHLFESEFLKRQGDVRTLRVEPIPAYRGMITDRHGEPLAVSSPVATLWINPQQFPADAEVIRQVAERLNISSLQLTRRLQRFASREFMYLQRQVTPDLAEAVLSLQIPGLYALDEYKRYYPSGEVAAHLVGFTNVDEQGQEGLELAWNHWLEATPGRKRVLKDLRGRTIRNLATLNPPQPGQVLELSLDLRLQYLAYRELKAAVEQHQAVSGSLVLLDAKTGEVLAMVNQPSYNPNNRANLNPSGIRNRALVDLIEPGSVIKPFSIAIALQSGVFDVDDRIDTSPGVMRLAGQTIRDFRNYGELSLAGILTHSSNIGVSRMVLELPDEMLINYYDSLGFGRATGTGFPGEASGVLPGSFNISRIKRATLSYGYGLSMSLGQLAQAYMVLADQGRLHPLSLLKVHEPSSTQIFDPEVTRQVVAMMERATEPGGTGRRAAIPGYRVAGKTGTVHKLGAQGYGSGDYLATFAGIAPASNPRLVAVVMIDSPKGQEYFGGEVAAPVFSRVVGHALRILDVPPDNTDPLQNSSVNGEN</sequence>
<keyword evidence="6 16" id="KW-0645">Protease</keyword>
<dbReference type="Gene3D" id="3.30.450.330">
    <property type="match status" value="1"/>
</dbReference>
<dbReference type="SUPFAM" id="SSF56519">
    <property type="entry name" value="Penicillin binding protein dimerisation domain"/>
    <property type="match status" value="1"/>
</dbReference>
<evidence type="ECO:0000256" key="4">
    <source>
        <dbReference type="ARBA" id="ARBA00022618"/>
    </source>
</evidence>
<dbReference type="HAMAP" id="MF_02080">
    <property type="entry name" value="FtsI_transpept"/>
    <property type="match status" value="1"/>
</dbReference>
<dbReference type="GO" id="GO:0009002">
    <property type="term" value="F:serine-type D-Ala-D-Ala carboxypeptidase activity"/>
    <property type="evidence" value="ECO:0007669"/>
    <property type="project" value="UniProtKB-UniRule"/>
</dbReference>
<evidence type="ECO:0000256" key="8">
    <source>
        <dbReference type="ARBA" id="ARBA00022801"/>
    </source>
</evidence>
<evidence type="ECO:0000259" key="17">
    <source>
        <dbReference type="Pfam" id="PF00905"/>
    </source>
</evidence>
<dbReference type="RefSeq" id="WP_091960882.1">
    <property type="nucleotide sequence ID" value="NZ_FOLH01000002.1"/>
</dbReference>
<evidence type="ECO:0000256" key="1">
    <source>
        <dbReference type="ARBA" id="ARBA00004370"/>
    </source>
</evidence>
<comment type="pathway">
    <text evidence="16">Cell wall biogenesis; peptidoglycan biosynthesis.</text>
</comment>
<dbReference type="Pfam" id="PF03717">
    <property type="entry name" value="PBP_dimer"/>
    <property type="match status" value="1"/>
</dbReference>
<evidence type="ECO:0000259" key="18">
    <source>
        <dbReference type="Pfam" id="PF03717"/>
    </source>
</evidence>
<keyword evidence="3 16" id="KW-0997">Cell inner membrane</keyword>
<evidence type="ECO:0000256" key="10">
    <source>
        <dbReference type="ARBA" id="ARBA00022984"/>
    </source>
</evidence>
<dbReference type="GO" id="GO:0000917">
    <property type="term" value="P:division septum assembly"/>
    <property type="evidence" value="ECO:0007669"/>
    <property type="project" value="UniProtKB-KW"/>
</dbReference>
<accession>A0A1I1G5A6</accession>
<keyword evidence="9 16" id="KW-0133">Cell shape</keyword>
<dbReference type="GO" id="GO:0008955">
    <property type="term" value="F:peptidoglycan glycosyltransferase activity"/>
    <property type="evidence" value="ECO:0007669"/>
    <property type="project" value="InterPro"/>
</dbReference>
<dbReference type="InterPro" id="IPR037532">
    <property type="entry name" value="FtsI_transpept"/>
</dbReference>
<evidence type="ECO:0000256" key="5">
    <source>
        <dbReference type="ARBA" id="ARBA00022645"/>
    </source>
</evidence>
<comment type="catalytic activity">
    <reaction evidence="16">
        <text>Preferential cleavage: (Ac)2-L-Lys-D-Ala-|-D-Ala. Also transpeptidation of peptidyl-alanyl moieties that are N-acyl substituents of D-alanine.</text>
        <dbReference type="EC" id="3.4.16.4"/>
    </reaction>
</comment>
<keyword evidence="4 16" id="KW-0132">Cell division</keyword>
<evidence type="ECO:0000256" key="12">
    <source>
        <dbReference type="ARBA" id="ARBA00023136"/>
    </source>
</evidence>
<dbReference type="GO" id="GO:0008658">
    <property type="term" value="F:penicillin binding"/>
    <property type="evidence" value="ECO:0007669"/>
    <property type="project" value="InterPro"/>
</dbReference>
<comment type="subcellular location">
    <subcellularLocation>
        <location evidence="16">Cell inner membrane</location>
        <topology evidence="16">Single-pass membrane protein</topology>
    </subcellularLocation>
    <subcellularLocation>
        <location evidence="1">Membrane</location>
    </subcellularLocation>
</comment>
<dbReference type="InterPro" id="IPR001460">
    <property type="entry name" value="PCN-bd_Tpept"/>
</dbReference>
<dbReference type="OrthoDB" id="9789078at2"/>
<name>A0A1I1G5A6_9GAMM</name>
<keyword evidence="14 16" id="KW-0131">Cell cycle</keyword>
<evidence type="ECO:0000256" key="2">
    <source>
        <dbReference type="ARBA" id="ARBA00022475"/>
    </source>
</evidence>
<dbReference type="EMBL" id="FOLH01000002">
    <property type="protein sequence ID" value="SFC04473.1"/>
    <property type="molecule type" value="Genomic_DNA"/>
</dbReference>
<keyword evidence="11 16" id="KW-1133">Transmembrane helix</keyword>
<evidence type="ECO:0000256" key="9">
    <source>
        <dbReference type="ARBA" id="ARBA00022960"/>
    </source>
</evidence>
<comment type="function">
    <text evidence="16">Catalyzes cross-linking of the peptidoglycan cell wall at the division septum.</text>
</comment>
<feature type="transmembrane region" description="Helical" evidence="16">
    <location>
        <begin position="20"/>
        <end position="41"/>
    </location>
</feature>
<evidence type="ECO:0000256" key="16">
    <source>
        <dbReference type="HAMAP-Rule" id="MF_02080"/>
    </source>
</evidence>
<feature type="active site" description="Acyl-ester intermediate" evidence="16">
    <location>
        <position position="296"/>
    </location>
</feature>
<keyword evidence="12 16" id="KW-0472">Membrane</keyword>
<keyword evidence="13 16" id="KW-0717">Septation</keyword>
<organism evidence="19 20">
    <name type="scientific">Marinospirillum celere</name>
    <dbReference type="NCBI Taxonomy" id="1122252"/>
    <lineage>
        <taxon>Bacteria</taxon>
        <taxon>Pseudomonadati</taxon>
        <taxon>Pseudomonadota</taxon>
        <taxon>Gammaproteobacteria</taxon>
        <taxon>Oceanospirillales</taxon>
        <taxon>Oceanospirillaceae</taxon>
        <taxon>Marinospirillum</taxon>
    </lineage>
</organism>
<comment type="similarity">
    <text evidence="16">Belongs to the transpeptidase family. FtsI subfamily.</text>
</comment>
<keyword evidence="5 16" id="KW-0121">Carboxypeptidase</keyword>
<protein>
    <recommendedName>
        <fullName evidence="16">Peptidoglycan D,D-transpeptidase FtsI</fullName>
        <ecNumber evidence="16">3.4.16.4</ecNumber>
    </recommendedName>
    <alternativeName>
        <fullName evidence="16">Penicillin-binding protein 3</fullName>
        <shortName evidence="16">PBP-3</shortName>
    </alternativeName>
</protein>
<evidence type="ECO:0000256" key="11">
    <source>
        <dbReference type="ARBA" id="ARBA00022989"/>
    </source>
</evidence>
<dbReference type="AlphaFoldDB" id="A0A1I1G5A6"/>
<feature type="domain" description="Penicillin-binding protein transpeptidase" evidence="17">
    <location>
        <begin position="249"/>
        <end position="543"/>
    </location>
</feature>
<dbReference type="GO" id="GO:0006508">
    <property type="term" value="P:proteolysis"/>
    <property type="evidence" value="ECO:0007669"/>
    <property type="project" value="UniProtKB-KW"/>
</dbReference>
<evidence type="ECO:0000256" key="6">
    <source>
        <dbReference type="ARBA" id="ARBA00022670"/>
    </source>
</evidence>
<dbReference type="InterPro" id="IPR050515">
    <property type="entry name" value="Beta-lactam/transpept"/>
</dbReference>
<dbReference type="GO" id="GO:0008360">
    <property type="term" value="P:regulation of cell shape"/>
    <property type="evidence" value="ECO:0007669"/>
    <property type="project" value="UniProtKB-KW"/>
</dbReference>
<dbReference type="InterPro" id="IPR036138">
    <property type="entry name" value="PBP_dimer_sf"/>
</dbReference>
<dbReference type="SUPFAM" id="SSF56601">
    <property type="entry name" value="beta-lactamase/transpeptidase-like"/>
    <property type="match status" value="1"/>
</dbReference>
<dbReference type="GO" id="GO:0043093">
    <property type="term" value="P:FtsZ-dependent cytokinesis"/>
    <property type="evidence" value="ECO:0007669"/>
    <property type="project" value="UniProtKB-UniRule"/>
</dbReference>
<keyword evidence="7 16" id="KW-0812">Transmembrane</keyword>
<dbReference type="GO" id="GO:0005886">
    <property type="term" value="C:plasma membrane"/>
    <property type="evidence" value="ECO:0007669"/>
    <property type="project" value="UniProtKB-SubCell"/>
</dbReference>
<evidence type="ECO:0000313" key="20">
    <source>
        <dbReference type="Proteomes" id="UP000199058"/>
    </source>
</evidence>
<gene>
    <name evidence="16" type="primary">ftsI</name>
    <name evidence="19" type="ORF">SAMN05660443_1294</name>
</gene>
<dbReference type="InterPro" id="IPR012338">
    <property type="entry name" value="Beta-lactam/transpept-like"/>
</dbReference>
<keyword evidence="20" id="KW-1185">Reference proteome</keyword>
<dbReference type="PANTHER" id="PTHR30627:SF1">
    <property type="entry name" value="PEPTIDOGLYCAN D,D-TRANSPEPTIDASE FTSI"/>
    <property type="match status" value="1"/>
</dbReference>
<keyword evidence="10 16" id="KW-0573">Peptidoglycan synthesis</keyword>
<dbReference type="Gene3D" id="3.40.710.10">
    <property type="entry name" value="DD-peptidase/beta-lactamase superfamily"/>
    <property type="match status" value="1"/>
</dbReference>
<dbReference type="Proteomes" id="UP000199058">
    <property type="component" value="Unassembled WGS sequence"/>
</dbReference>
<evidence type="ECO:0000256" key="7">
    <source>
        <dbReference type="ARBA" id="ARBA00022692"/>
    </source>
</evidence>
<dbReference type="UniPathway" id="UPA00219"/>
<evidence type="ECO:0000256" key="15">
    <source>
        <dbReference type="ARBA" id="ARBA00023316"/>
    </source>
</evidence>
<dbReference type="InterPro" id="IPR005311">
    <property type="entry name" value="PBP_dimer"/>
</dbReference>
<evidence type="ECO:0000313" key="19">
    <source>
        <dbReference type="EMBL" id="SFC04473.1"/>
    </source>
</evidence>
<dbReference type="PANTHER" id="PTHR30627">
    <property type="entry name" value="PEPTIDOGLYCAN D,D-TRANSPEPTIDASE"/>
    <property type="match status" value="1"/>
</dbReference>
<dbReference type="GO" id="GO:0009252">
    <property type="term" value="P:peptidoglycan biosynthetic process"/>
    <property type="evidence" value="ECO:0007669"/>
    <property type="project" value="UniProtKB-UniRule"/>
</dbReference>
<feature type="domain" description="Penicillin-binding protein dimerisation" evidence="18">
    <location>
        <begin position="59"/>
        <end position="209"/>
    </location>
</feature>